<protein>
    <recommendedName>
        <fullName evidence="5">Peptidase A2 domain-containing protein</fullName>
    </recommendedName>
</protein>
<sequence>MSTEKFTSGVIQSCQRQRLLEDSPLIQPQDPLEDFKKFNNNDAIFQEYDPPPGDDSKMGWKRSRRDKMVDVALEGHEMRLLYPNSWSFMHGSVDLLERLTIVMRDYLWYFIYKKLLKRDTEAEAMLSADKFRTPRSMRLIADMSIQMILGESTALIAALGFTQMYNFRYSDNSRYFTDMIAEFFIRVAIALSVDLMFNSLSLWIQMSYLNVAVVRKQGAAPAIHTTAKPAITSHHDTMSPDVHRDRPPPGSEQQIASTSGPSFRSNGLTVEVQINGKTTRFLVDTGAAVSVLDANHMLELYDRHPPPLAQNSSKLVKTASGEDLPIPGILRTTITIAGGNYPCEFKAIEGVTYRGALDSALAEDAVSLPLLLDDASSSSSSPSSSVVRD</sequence>
<organism evidence="3 4">
    <name type="scientific">Desmophyllum pertusum</name>
    <dbReference type="NCBI Taxonomy" id="174260"/>
    <lineage>
        <taxon>Eukaryota</taxon>
        <taxon>Metazoa</taxon>
        <taxon>Cnidaria</taxon>
        <taxon>Anthozoa</taxon>
        <taxon>Hexacorallia</taxon>
        <taxon>Scleractinia</taxon>
        <taxon>Caryophylliina</taxon>
        <taxon>Caryophylliidae</taxon>
        <taxon>Desmophyllum</taxon>
    </lineage>
</organism>
<keyword evidence="2" id="KW-0812">Transmembrane</keyword>
<reference evidence="3" key="1">
    <citation type="submission" date="2023-01" db="EMBL/GenBank/DDBJ databases">
        <title>Genome assembly of the deep-sea coral Lophelia pertusa.</title>
        <authorList>
            <person name="Herrera S."/>
            <person name="Cordes E."/>
        </authorList>
    </citation>
    <scope>NUCLEOTIDE SEQUENCE</scope>
    <source>
        <strain evidence="3">USNM1676648</strain>
        <tissue evidence="3">Polyp</tissue>
    </source>
</reference>
<proteinExistence type="predicted"/>
<dbReference type="Gene3D" id="2.40.70.10">
    <property type="entry name" value="Acid Proteases"/>
    <property type="match status" value="1"/>
</dbReference>
<dbReference type="Pfam" id="PF13650">
    <property type="entry name" value="Asp_protease_2"/>
    <property type="match status" value="1"/>
</dbReference>
<dbReference type="GO" id="GO:0004190">
    <property type="term" value="F:aspartic-type endopeptidase activity"/>
    <property type="evidence" value="ECO:0007669"/>
    <property type="project" value="InterPro"/>
</dbReference>
<feature type="region of interest" description="Disordered" evidence="1">
    <location>
        <begin position="232"/>
        <end position="264"/>
    </location>
</feature>
<dbReference type="AlphaFoldDB" id="A0A9X0A4W0"/>
<keyword evidence="2" id="KW-0472">Membrane</keyword>
<evidence type="ECO:0000313" key="4">
    <source>
        <dbReference type="Proteomes" id="UP001163046"/>
    </source>
</evidence>
<evidence type="ECO:0000256" key="2">
    <source>
        <dbReference type="SAM" id="Phobius"/>
    </source>
</evidence>
<dbReference type="GO" id="GO:0006508">
    <property type="term" value="P:proteolysis"/>
    <property type="evidence" value="ECO:0007669"/>
    <property type="project" value="InterPro"/>
</dbReference>
<gene>
    <name evidence="3" type="ORF">OS493_010499</name>
</gene>
<dbReference type="InterPro" id="IPR021109">
    <property type="entry name" value="Peptidase_aspartic_dom_sf"/>
</dbReference>
<dbReference type="Proteomes" id="UP001163046">
    <property type="component" value="Unassembled WGS sequence"/>
</dbReference>
<dbReference type="SUPFAM" id="SSF50630">
    <property type="entry name" value="Acid proteases"/>
    <property type="match status" value="1"/>
</dbReference>
<dbReference type="PROSITE" id="PS00141">
    <property type="entry name" value="ASP_PROTEASE"/>
    <property type="match status" value="1"/>
</dbReference>
<keyword evidence="2" id="KW-1133">Transmembrane helix</keyword>
<feature type="transmembrane region" description="Helical" evidence="2">
    <location>
        <begin position="183"/>
        <end position="204"/>
    </location>
</feature>
<dbReference type="EMBL" id="MU825400">
    <property type="protein sequence ID" value="KAJ7392839.1"/>
    <property type="molecule type" value="Genomic_DNA"/>
</dbReference>
<evidence type="ECO:0000256" key="1">
    <source>
        <dbReference type="SAM" id="MobiDB-lite"/>
    </source>
</evidence>
<feature type="compositionally biased region" description="Basic and acidic residues" evidence="1">
    <location>
        <begin position="233"/>
        <end position="247"/>
    </location>
</feature>
<comment type="caution">
    <text evidence="3">The sequence shown here is derived from an EMBL/GenBank/DDBJ whole genome shotgun (WGS) entry which is preliminary data.</text>
</comment>
<dbReference type="InterPro" id="IPR001969">
    <property type="entry name" value="Aspartic_peptidase_AS"/>
</dbReference>
<feature type="transmembrane region" description="Helical" evidence="2">
    <location>
        <begin position="139"/>
        <end position="163"/>
    </location>
</feature>
<name>A0A9X0A4W0_9CNID</name>
<accession>A0A9X0A4W0</accession>
<evidence type="ECO:0000313" key="3">
    <source>
        <dbReference type="EMBL" id="KAJ7392839.1"/>
    </source>
</evidence>
<evidence type="ECO:0008006" key="5">
    <source>
        <dbReference type="Google" id="ProtNLM"/>
    </source>
</evidence>
<feature type="compositionally biased region" description="Polar residues" evidence="1">
    <location>
        <begin position="251"/>
        <end position="264"/>
    </location>
</feature>
<keyword evidence="4" id="KW-1185">Reference proteome</keyword>